<dbReference type="SMART" id="SM00470">
    <property type="entry name" value="ParB"/>
    <property type="match status" value="1"/>
</dbReference>
<dbReference type="SUPFAM" id="SSF110849">
    <property type="entry name" value="ParB/Sulfiredoxin"/>
    <property type="match status" value="1"/>
</dbReference>
<dbReference type="Proteomes" id="UP000236286">
    <property type="component" value="Unassembled WGS sequence"/>
</dbReference>
<name>A0A2J7TJT2_METSI</name>
<dbReference type="InterPro" id="IPR003115">
    <property type="entry name" value="ParB_N"/>
</dbReference>
<comment type="caution">
    <text evidence="2">The sequence shown here is derived from an EMBL/GenBank/DDBJ whole genome shotgun (WGS) entry which is preliminary data.</text>
</comment>
<protein>
    <submittedName>
        <fullName evidence="2">Chromosome partitioning protein ParB</fullName>
    </submittedName>
</protein>
<feature type="domain" description="ParB-like N-terminal" evidence="1">
    <location>
        <begin position="23"/>
        <end position="115"/>
    </location>
</feature>
<evidence type="ECO:0000259" key="1">
    <source>
        <dbReference type="SMART" id="SM00470"/>
    </source>
</evidence>
<dbReference type="RefSeq" id="WP_102842612.1">
    <property type="nucleotide sequence ID" value="NZ_PDZR01000003.1"/>
</dbReference>
<dbReference type="CDD" id="cd16387">
    <property type="entry name" value="ParB_N_Srx"/>
    <property type="match status" value="1"/>
</dbReference>
<proteinExistence type="predicted"/>
<reference evidence="2 3" key="1">
    <citation type="submission" date="2017-10" db="EMBL/GenBank/DDBJ databases">
        <title>Genome announcement of Methylocella silvestris TVC from permafrost.</title>
        <authorList>
            <person name="Wang J."/>
            <person name="Geng K."/>
            <person name="Ul-Haque F."/>
            <person name="Crombie A.T."/>
            <person name="Street L.E."/>
            <person name="Wookey P.A."/>
            <person name="Murrell J.C."/>
            <person name="Pratscher J."/>
        </authorList>
    </citation>
    <scope>NUCLEOTIDE SEQUENCE [LARGE SCALE GENOMIC DNA]</scope>
    <source>
        <strain evidence="2 3">TVC</strain>
    </source>
</reference>
<accession>A0A2J7TJT2</accession>
<evidence type="ECO:0000313" key="2">
    <source>
        <dbReference type="EMBL" id="PNG27023.1"/>
    </source>
</evidence>
<gene>
    <name evidence="2" type="ORF">CR492_04785</name>
</gene>
<dbReference type="InterPro" id="IPR036086">
    <property type="entry name" value="ParB/Sulfiredoxin_sf"/>
</dbReference>
<dbReference type="Gene3D" id="3.90.1530.10">
    <property type="entry name" value="Conserved hypothetical protein from pyrococcus furiosus pfu- 392566-001, ParB domain"/>
    <property type="match status" value="1"/>
</dbReference>
<evidence type="ECO:0000313" key="3">
    <source>
        <dbReference type="Proteomes" id="UP000236286"/>
    </source>
</evidence>
<sequence length="275" mass="29651">MRAIEPIKDIAPPASLGPVPELRWLPIASLVVDDAYQRLIGGRGRFLIQKIAREFSWLKFAPVVVSPIAGGVYAIVDGQHRATGAASIGIGEVPCLIIQADAQQQAKAFSAINGQTVKMNRQQLYHASLAAGHPDAVATDRAAREAGVVIVRSAKTAIQLKPGDTMACGTISQCVAKCGHERTVIYLRAVRASEGTHCSALLAQIIVATANVLDNRKEWRRDARLYTAFEAINLLDALEKAKAEAARRKVVRTTDLLEATLVTHLDAFFKRTVAA</sequence>
<dbReference type="AlphaFoldDB" id="A0A2J7TJT2"/>
<dbReference type="EMBL" id="PDZR01000003">
    <property type="protein sequence ID" value="PNG27023.1"/>
    <property type="molecule type" value="Genomic_DNA"/>
</dbReference>
<organism evidence="2 3">
    <name type="scientific">Methylocella silvestris</name>
    <dbReference type="NCBI Taxonomy" id="199596"/>
    <lineage>
        <taxon>Bacteria</taxon>
        <taxon>Pseudomonadati</taxon>
        <taxon>Pseudomonadota</taxon>
        <taxon>Alphaproteobacteria</taxon>
        <taxon>Hyphomicrobiales</taxon>
        <taxon>Beijerinckiaceae</taxon>
        <taxon>Methylocella</taxon>
    </lineage>
</organism>
<dbReference type="OrthoDB" id="4545778at2"/>